<feature type="transmembrane region" description="Helical" evidence="6">
    <location>
        <begin position="14"/>
        <end position="34"/>
    </location>
</feature>
<sequence length="365" mass="40009">MGEEIQGVRVIEEWSPVIVMVISNVAMGSVNALVKKALDGGVNHMVIGAYRMAISAFILAPFAYILERKTRPELTFRLLVDHFFSGLLGASLMQFFFLLGLSYTSATVSCALVSMLPAITFALALIFRTENVKNLKTKAGMLKVLGTLICISGALFLTFYKGPQISNSHSHPEALHHSNNDQDKTKNWLLGCLFLTIGTTLLSLWMLFQGTLSIKYPCKYSSTCLMSVFAAFQCALLSLYKGRDVKDWVIDDRFVITIIVYAGVVGQAMSTVATTWGIKKLGAVFASTFTPITLISATLFDFLILHTPLYLGSVIGSVVAVMGLYVFLWGKNNETEASTTLPPPMDNEDQIINNNNNNNDSKSPV</sequence>
<evidence type="ECO:0000259" key="8">
    <source>
        <dbReference type="Pfam" id="PF00892"/>
    </source>
</evidence>
<comment type="similarity">
    <text evidence="2 6">Belongs to the drug/metabolite transporter (DMT) superfamily. Plant drug/metabolite exporter (P-DME) (TC 2.A.7.4) family.</text>
</comment>
<gene>
    <name evidence="9" type="ORF">EUTSA_v10009501mg</name>
</gene>
<keyword evidence="10" id="KW-1185">Reference proteome</keyword>
<name>V4KZE1_EUTSA</name>
<evidence type="ECO:0000256" key="3">
    <source>
        <dbReference type="ARBA" id="ARBA00022692"/>
    </source>
</evidence>
<dbReference type="InterPro" id="IPR000620">
    <property type="entry name" value="EamA_dom"/>
</dbReference>
<feature type="transmembrane region" description="Helical" evidence="6">
    <location>
        <begin position="46"/>
        <end position="66"/>
    </location>
</feature>
<dbReference type="EMBL" id="KI517683">
    <property type="protein sequence ID" value="ESQ36729.1"/>
    <property type="molecule type" value="Genomic_DNA"/>
</dbReference>
<feature type="region of interest" description="Disordered" evidence="7">
    <location>
        <begin position="338"/>
        <end position="365"/>
    </location>
</feature>
<evidence type="ECO:0000313" key="9">
    <source>
        <dbReference type="EMBL" id="ESQ36729.1"/>
    </source>
</evidence>
<dbReference type="InterPro" id="IPR037185">
    <property type="entry name" value="EmrE-like"/>
</dbReference>
<dbReference type="OrthoDB" id="1728340at2759"/>
<dbReference type="OMA" id="PWLAHIF"/>
<reference evidence="9 10" key="1">
    <citation type="journal article" date="2013" name="Front. Plant Sci.">
        <title>The Reference Genome of the Halophytic Plant Eutrema salsugineum.</title>
        <authorList>
            <person name="Yang R."/>
            <person name="Jarvis D.E."/>
            <person name="Chen H."/>
            <person name="Beilstein M.A."/>
            <person name="Grimwood J."/>
            <person name="Jenkins J."/>
            <person name="Shu S."/>
            <person name="Prochnik S."/>
            <person name="Xin M."/>
            <person name="Ma C."/>
            <person name="Schmutz J."/>
            <person name="Wing R.A."/>
            <person name="Mitchell-Olds T."/>
            <person name="Schumaker K.S."/>
            <person name="Wang X."/>
        </authorList>
    </citation>
    <scope>NUCLEOTIDE SEQUENCE [LARGE SCALE GENOMIC DNA]</scope>
</reference>
<feature type="transmembrane region" description="Helical" evidence="6">
    <location>
        <begin position="254"/>
        <end position="276"/>
    </location>
</feature>
<accession>V4KZE1</accession>
<feature type="transmembrane region" description="Helical" evidence="6">
    <location>
        <begin position="106"/>
        <end position="127"/>
    </location>
</feature>
<dbReference type="Proteomes" id="UP000030689">
    <property type="component" value="Unassembled WGS sequence"/>
</dbReference>
<dbReference type="Gramene" id="ESQ36729">
    <property type="protein sequence ID" value="ESQ36729"/>
    <property type="gene ID" value="EUTSA_v10009501mg"/>
</dbReference>
<dbReference type="InterPro" id="IPR030184">
    <property type="entry name" value="WAT1-related"/>
</dbReference>
<evidence type="ECO:0000256" key="4">
    <source>
        <dbReference type="ARBA" id="ARBA00022989"/>
    </source>
</evidence>
<feature type="transmembrane region" description="Helical" evidence="6">
    <location>
        <begin position="188"/>
        <end position="208"/>
    </location>
</feature>
<organism evidence="9 10">
    <name type="scientific">Eutrema salsugineum</name>
    <name type="common">Saltwater cress</name>
    <name type="synonym">Sisymbrium salsugineum</name>
    <dbReference type="NCBI Taxonomy" id="72664"/>
    <lineage>
        <taxon>Eukaryota</taxon>
        <taxon>Viridiplantae</taxon>
        <taxon>Streptophyta</taxon>
        <taxon>Embryophyta</taxon>
        <taxon>Tracheophyta</taxon>
        <taxon>Spermatophyta</taxon>
        <taxon>Magnoliopsida</taxon>
        <taxon>eudicotyledons</taxon>
        <taxon>Gunneridae</taxon>
        <taxon>Pentapetalae</taxon>
        <taxon>rosids</taxon>
        <taxon>malvids</taxon>
        <taxon>Brassicales</taxon>
        <taxon>Brassicaceae</taxon>
        <taxon>Eutremeae</taxon>
        <taxon>Eutrema</taxon>
    </lineage>
</organism>
<dbReference type="eggNOG" id="ENOG502QWIP">
    <property type="taxonomic scope" value="Eukaryota"/>
</dbReference>
<keyword evidence="3 6" id="KW-0812">Transmembrane</keyword>
<evidence type="ECO:0000256" key="2">
    <source>
        <dbReference type="ARBA" id="ARBA00007635"/>
    </source>
</evidence>
<evidence type="ECO:0000256" key="5">
    <source>
        <dbReference type="ARBA" id="ARBA00023136"/>
    </source>
</evidence>
<feature type="transmembrane region" description="Helical" evidence="6">
    <location>
        <begin position="78"/>
        <end position="100"/>
    </location>
</feature>
<dbReference type="AlphaFoldDB" id="V4KZE1"/>
<dbReference type="STRING" id="72664.V4KZE1"/>
<feature type="domain" description="EamA" evidence="8">
    <location>
        <begin position="16"/>
        <end position="149"/>
    </location>
</feature>
<dbReference type="GO" id="GO:0022857">
    <property type="term" value="F:transmembrane transporter activity"/>
    <property type="evidence" value="ECO:0007669"/>
    <property type="project" value="InterPro"/>
</dbReference>
<keyword evidence="5 6" id="KW-0472">Membrane</keyword>
<evidence type="ECO:0000256" key="7">
    <source>
        <dbReference type="SAM" id="MobiDB-lite"/>
    </source>
</evidence>
<feature type="transmembrane region" description="Helical" evidence="6">
    <location>
        <begin position="220"/>
        <end position="242"/>
    </location>
</feature>
<dbReference type="PANTHER" id="PTHR31218">
    <property type="entry name" value="WAT1-RELATED PROTEIN"/>
    <property type="match status" value="1"/>
</dbReference>
<keyword evidence="4 6" id="KW-1133">Transmembrane helix</keyword>
<protein>
    <recommendedName>
        <fullName evidence="6">WAT1-related protein</fullName>
    </recommendedName>
</protein>
<dbReference type="GO" id="GO:0016020">
    <property type="term" value="C:membrane"/>
    <property type="evidence" value="ECO:0007669"/>
    <property type="project" value="UniProtKB-SubCell"/>
</dbReference>
<comment type="subcellular location">
    <subcellularLocation>
        <location evidence="1 6">Membrane</location>
        <topology evidence="1 6">Multi-pass membrane protein</topology>
    </subcellularLocation>
</comment>
<feature type="domain" description="EamA" evidence="8">
    <location>
        <begin position="190"/>
        <end position="328"/>
    </location>
</feature>
<feature type="transmembrane region" description="Helical" evidence="6">
    <location>
        <begin position="310"/>
        <end position="328"/>
    </location>
</feature>
<dbReference type="Pfam" id="PF00892">
    <property type="entry name" value="EamA"/>
    <property type="match status" value="2"/>
</dbReference>
<feature type="transmembrane region" description="Helical" evidence="6">
    <location>
        <begin position="139"/>
        <end position="160"/>
    </location>
</feature>
<evidence type="ECO:0000313" key="10">
    <source>
        <dbReference type="Proteomes" id="UP000030689"/>
    </source>
</evidence>
<feature type="transmembrane region" description="Helical" evidence="6">
    <location>
        <begin position="283"/>
        <end position="304"/>
    </location>
</feature>
<evidence type="ECO:0000256" key="1">
    <source>
        <dbReference type="ARBA" id="ARBA00004141"/>
    </source>
</evidence>
<proteinExistence type="inferred from homology"/>
<dbReference type="KEGG" id="eus:EUTSA_v10009501mg"/>
<dbReference type="SUPFAM" id="SSF103481">
    <property type="entry name" value="Multidrug resistance efflux transporter EmrE"/>
    <property type="match status" value="2"/>
</dbReference>
<evidence type="ECO:0000256" key="6">
    <source>
        <dbReference type="RuleBase" id="RU363077"/>
    </source>
</evidence>